<reference evidence="4 5" key="1">
    <citation type="submission" date="2013-03" db="EMBL/GenBank/DDBJ databases">
        <title>The Genome Sequence of Capronia coronata CBS 617.96.</title>
        <authorList>
            <consortium name="The Broad Institute Genomics Platform"/>
            <person name="Cuomo C."/>
            <person name="de Hoog S."/>
            <person name="Gorbushina A."/>
            <person name="Walker B."/>
            <person name="Young S.K."/>
            <person name="Zeng Q."/>
            <person name="Gargeya S."/>
            <person name="Fitzgerald M."/>
            <person name="Haas B."/>
            <person name="Abouelleil A."/>
            <person name="Allen A.W."/>
            <person name="Alvarado L."/>
            <person name="Arachchi H.M."/>
            <person name="Berlin A.M."/>
            <person name="Chapman S.B."/>
            <person name="Gainer-Dewar J."/>
            <person name="Goldberg J."/>
            <person name="Griggs A."/>
            <person name="Gujja S."/>
            <person name="Hansen M."/>
            <person name="Howarth C."/>
            <person name="Imamovic A."/>
            <person name="Ireland A."/>
            <person name="Larimer J."/>
            <person name="McCowan C."/>
            <person name="Murphy C."/>
            <person name="Pearson M."/>
            <person name="Poon T.W."/>
            <person name="Priest M."/>
            <person name="Roberts A."/>
            <person name="Saif S."/>
            <person name="Shea T."/>
            <person name="Sisk P."/>
            <person name="Sykes S."/>
            <person name="Wortman J."/>
            <person name="Nusbaum C."/>
            <person name="Birren B."/>
        </authorList>
    </citation>
    <scope>NUCLEOTIDE SEQUENCE [LARGE SCALE GENOMIC DNA]</scope>
    <source>
        <strain evidence="4 5">CBS 617.96</strain>
    </source>
</reference>
<evidence type="ECO:0000259" key="3">
    <source>
        <dbReference type="Pfam" id="PF04082"/>
    </source>
</evidence>
<dbReference type="OrthoDB" id="2264294at2759"/>
<gene>
    <name evidence="4" type="ORF">A1O1_08648</name>
</gene>
<feature type="compositionally biased region" description="Polar residues" evidence="2">
    <location>
        <begin position="1"/>
        <end position="15"/>
    </location>
</feature>
<dbReference type="PANTHER" id="PTHR31668:SF4">
    <property type="entry name" value="TRANSCRIPTIONAL ACTIVATOR PROTEIN DAL81"/>
    <property type="match status" value="1"/>
</dbReference>
<proteinExistence type="predicted"/>
<dbReference type="Pfam" id="PF04082">
    <property type="entry name" value="Fungal_trans"/>
    <property type="match status" value="1"/>
</dbReference>
<dbReference type="GO" id="GO:0003677">
    <property type="term" value="F:DNA binding"/>
    <property type="evidence" value="ECO:0007669"/>
    <property type="project" value="InterPro"/>
</dbReference>
<accession>W9XJY1</accession>
<organism evidence="4 5">
    <name type="scientific">Capronia coronata CBS 617.96</name>
    <dbReference type="NCBI Taxonomy" id="1182541"/>
    <lineage>
        <taxon>Eukaryota</taxon>
        <taxon>Fungi</taxon>
        <taxon>Dikarya</taxon>
        <taxon>Ascomycota</taxon>
        <taxon>Pezizomycotina</taxon>
        <taxon>Eurotiomycetes</taxon>
        <taxon>Chaetothyriomycetidae</taxon>
        <taxon>Chaetothyriales</taxon>
        <taxon>Herpotrichiellaceae</taxon>
        <taxon>Capronia</taxon>
    </lineage>
</organism>
<dbReference type="GO" id="GO:0006351">
    <property type="term" value="P:DNA-templated transcription"/>
    <property type="evidence" value="ECO:0007669"/>
    <property type="project" value="InterPro"/>
</dbReference>
<evidence type="ECO:0000256" key="2">
    <source>
        <dbReference type="SAM" id="MobiDB-lite"/>
    </source>
</evidence>
<dbReference type="GO" id="GO:0008270">
    <property type="term" value="F:zinc ion binding"/>
    <property type="evidence" value="ECO:0007669"/>
    <property type="project" value="InterPro"/>
</dbReference>
<dbReference type="AlphaFoldDB" id="W9XJY1"/>
<dbReference type="GO" id="GO:0001080">
    <property type="term" value="P:nitrogen catabolite activation of transcription from RNA polymerase II promoter"/>
    <property type="evidence" value="ECO:0007669"/>
    <property type="project" value="TreeGrafter"/>
</dbReference>
<feature type="domain" description="Xylanolytic transcriptional activator regulatory" evidence="3">
    <location>
        <begin position="116"/>
        <end position="354"/>
    </location>
</feature>
<evidence type="ECO:0000313" key="5">
    <source>
        <dbReference type="Proteomes" id="UP000019484"/>
    </source>
</evidence>
<dbReference type="HOGENOM" id="CLU_006632_1_1_1"/>
<dbReference type="Proteomes" id="UP000019484">
    <property type="component" value="Unassembled WGS sequence"/>
</dbReference>
<dbReference type="InterPro" id="IPR007219">
    <property type="entry name" value="XnlR_reg_dom"/>
</dbReference>
<comment type="caution">
    <text evidence="4">The sequence shown here is derived from an EMBL/GenBank/DDBJ whole genome shotgun (WGS) entry which is preliminary data.</text>
</comment>
<dbReference type="GeneID" id="19163496"/>
<sequence>MSWRSSGYKSCSATTKVPEPEDESSTHALLFYDGRVVQLVGFTGEHDPYLLRHAGYGDDSLFTCANLTYRRVITQQPFPLLFMISRNCTEAEETRRMGHALDTVESIIKPYGSNLLKLYWRYVNPCYPIIYQRRYIIRHLMREEKIDPALMAAMYLSALQWWDFDPSLSAKPRPDEQALRHFLDTTLAHDFKGPKLVTVQALLLYSQAPVTNPKTETQIVAVAQQLGLHLDSSTWSIPPWERKVRKIVWWAVYIQEKWQVSPSPRPSHIPSSGWNVPLPNDLDFIEEGKTLEDFPIRNFVTGARMFQAMATMTVILAEILDTFFSLPRVLDVDYSLDEALQLANPLRTKLYDWRMSLLPCLEMDAHAVRELNICGSWFRSLHLCYHACQMAISRALTRTKANDIETAAACWRDAQASANNVVDFVQSLTPEHLQSFWYSFCQANLAMASTFLVSVLLTSGSDEQFQEMQQSIEQFRWILTIQARHTELMGHALARLDSLLASQEAAEFL</sequence>
<dbReference type="PANTHER" id="PTHR31668">
    <property type="entry name" value="GLUCOSE TRANSPORT TRANSCRIPTION REGULATOR RGT1-RELATED-RELATED"/>
    <property type="match status" value="1"/>
</dbReference>
<name>W9XJY1_9EURO</name>
<protein>
    <recommendedName>
        <fullName evidence="3">Xylanolytic transcriptional activator regulatory domain-containing protein</fullName>
    </recommendedName>
</protein>
<dbReference type="RefSeq" id="XP_007727697.1">
    <property type="nucleotide sequence ID" value="XM_007729507.1"/>
</dbReference>
<evidence type="ECO:0000313" key="4">
    <source>
        <dbReference type="EMBL" id="EXJ80503.1"/>
    </source>
</evidence>
<dbReference type="InterPro" id="IPR050797">
    <property type="entry name" value="Carb_Metab_Trans_Reg"/>
</dbReference>
<dbReference type="GO" id="GO:0005634">
    <property type="term" value="C:nucleus"/>
    <property type="evidence" value="ECO:0007669"/>
    <property type="project" value="TreeGrafter"/>
</dbReference>
<keyword evidence="1" id="KW-0539">Nucleus</keyword>
<evidence type="ECO:0000256" key="1">
    <source>
        <dbReference type="ARBA" id="ARBA00023242"/>
    </source>
</evidence>
<dbReference type="eggNOG" id="ENOG502QQXX">
    <property type="taxonomic scope" value="Eukaryota"/>
</dbReference>
<keyword evidence="5" id="KW-1185">Reference proteome</keyword>
<dbReference type="EMBL" id="AMWN01000008">
    <property type="protein sequence ID" value="EXJ80503.1"/>
    <property type="molecule type" value="Genomic_DNA"/>
</dbReference>
<dbReference type="CDD" id="cd12148">
    <property type="entry name" value="fungal_TF_MHR"/>
    <property type="match status" value="1"/>
</dbReference>
<dbReference type="STRING" id="1182541.W9XJY1"/>
<feature type="region of interest" description="Disordered" evidence="2">
    <location>
        <begin position="1"/>
        <end position="21"/>
    </location>
</feature>